<evidence type="ECO:0000259" key="11">
    <source>
        <dbReference type="Pfam" id="PF03033"/>
    </source>
</evidence>
<dbReference type="KEGG" id="ssam:E3D00_00815"/>
<evidence type="ECO:0000256" key="7">
    <source>
        <dbReference type="ARBA" id="ARBA00023136"/>
    </source>
</evidence>
<comment type="pathway">
    <text evidence="10">Cell wall biogenesis; peptidoglycan biosynthesis.</text>
</comment>
<evidence type="ECO:0000256" key="8">
    <source>
        <dbReference type="ARBA" id="ARBA00023306"/>
    </source>
</evidence>
<feature type="binding site" evidence="10">
    <location>
        <position position="169"/>
    </location>
    <ligand>
        <name>UDP-N-acetyl-alpha-D-glucosamine</name>
        <dbReference type="ChEBI" id="CHEBI:57705"/>
    </ligand>
</feature>
<evidence type="ECO:0000256" key="6">
    <source>
        <dbReference type="ARBA" id="ARBA00022984"/>
    </source>
</evidence>
<dbReference type="InterPro" id="IPR006009">
    <property type="entry name" value="GlcNAc_MurG"/>
</dbReference>
<evidence type="ECO:0000256" key="9">
    <source>
        <dbReference type="ARBA" id="ARBA00023316"/>
    </source>
</evidence>
<dbReference type="GO" id="GO:0071555">
    <property type="term" value="P:cell wall organization"/>
    <property type="evidence" value="ECO:0007669"/>
    <property type="project" value="UniProtKB-KW"/>
</dbReference>
<keyword evidence="6 10" id="KW-0573">Peptidoglycan synthesis</keyword>
<dbReference type="UniPathway" id="UPA00219"/>
<dbReference type="Gene3D" id="3.40.50.2000">
    <property type="entry name" value="Glycogen Phosphorylase B"/>
    <property type="match status" value="2"/>
</dbReference>
<sequence length="363" mass="38762">MKRPIIIAAGGTGGHFFPAEAVATVLAERGHNLILMTDARHGKRESGFFKDRPQYILEGAGVAGKDLSHKIKGLTALMRGTIKAREILLSLNPSAIVGFGGYPSLPPLVASRLLPAEKRPKMIIHEGNAVLGKANAFVARFSPLIATSYEHVSRLPKNAQSTLTGMPVRAGIEALFGIGYEHPKENINILVWGGSLGAHIFSEVVPYALAALPIGLRSRLHVTQQVRKEDHELVKHAYQEAGILAELAPFFTDVPERLKAAHLVIGRAGGSSVAEISMVGRPSILVPLPIAASDEQGANGQVLQDDGATWMMRQNDFKPSTLTALLSDVLTNPEKLATAAAAAQRFAKPEAAKKLADLVESTL</sequence>
<evidence type="ECO:0000256" key="4">
    <source>
        <dbReference type="ARBA" id="ARBA00022679"/>
    </source>
</evidence>
<dbReference type="GO" id="GO:0009252">
    <property type="term" value="P:peptidoglycan biosynthetic process"/>
    <property type="evidence" value="ECO:0007669"/>
    <property type="project" value="UniProtKB-UniRule"/>
</dbReference>
<dbReference type="InterPro" id="IPR007235">
    <property type="entry name" value="Glyco_trans_28_C"/>
</dbReference>
<dbReference type="InterPro" id="IPR004276">
    <property type="entry name" value="GlycoTrans_28_N"/>
</dbReference>
<evidence type="ECO:0000256" key="3">
    <source>
        <dbReference type="ARBA" id="ARBA00022676"/>
    </source>
</evidence>
<feature type="binding site" evidence="10">
    <location>
        <position position="296"/>
    </location>
    <ligand>
        <name>UDP-N-acetyl-alpha-D-glucosamine</name>
        <dbReference type="ChEBI" id="CHEBI:57705"/>
    </ligand>
</feature>
<dbReference type="CDD" id="cd03785">
    <property type="entry name" value="GT28_MurG"/>
    <property type="match status" value="1"/>
</dbReference>
<evidence type="ECO:0000259" key="12">
    <source>
        <dbReference type="Pfam" id="PF04101"/>
    </source>
</evidence>
<dbReference type="NCBIfam" id="TIGR01133">
    <property type="entry name" value="murG"/>
    <property type="match status" value="1"/>
</dbReference>
<name>A0A4Y6UFE6_9PROT</name>
<dbReference type="EC" id="2.4.1.227" evidence="10"/>
<feature type="binding site" evidence="10">
    <location>
        <position position="195"/>
    </location>
    <ligand>
        <name>UDP-N-acetyl-alpha-D-glucosamine</name>
        <dbReference type="ChEBI" id="CHEBI:57705"/>
    </ligand>
</feature>
<dbReference type="Pfam" id="PF04101">
    <property type="entry name" value="Glyco_tran_28_C"/>
    <property type="match status" value="1"/>
</dbReference>
<keyword evidence="14" id="KW-1185">Reference proteome</keyword>
<dbReference type="GO" id="GO:0005975">
    <property type="term" value="P:carbohydrate metabolic process"/>
    <property type="evidence" value="ECO:0007669"/>
    <property type="project" value="InterPro"/>
</dbReference>
<keyword evidence="7 10" id="KW-0472">Membrane</keyword>
<dbReference type="AlphaFoldDB" id="A0A4Y6UFE6"/>
<keyword evidence="9 10" id="KW-0961">Cell wall biogenesis/degradation</keyword>
<dbReference type="PANTHER" id="PTHR21015">
    <property type="entry name" value="UDP-N-ACETYLGLUCOSAMINE--N-ACETYLMURAMYL-(PENTAPEPTIDE) PYROPHOSPHORYL-UNDECAPRENOL N-ACETYLGLUCOSAMINE TRANSFERASE 1"/>
    <property type="match status" value="1"/>
</dbReference>
<evidence type="ECO:0000313" key="14">
    <source>
        <dbReference type="Proteomes" id="UP000316313"/>
    </source>
</evidence>
<evidence type="ECO:0000256" key="10">
    <source>
        <dbReference type="HAMAP-Rule" id="MF_00033"/>
    </source>
</evidence>
<comment type="subcellular location">
    <subcellularLocation>
        <location evidence="10">Cell membrane</location>
        <topology evidence="10">Peripheral membrane protein</topology>
        <orientation evidence="10">Cytoplasmic side</orientation>
    </subcellularLocation>
</comment>
<dbReference type="SUPFAM" id="SSF53756">
    <property type="entry name" value="UDP-Glycosyltransferase/glycogen phosphorylase"/>
    <property type="match status" value="1"/>
</dbReference>
<proteinExistence type="inferred from homology"/>
<keyword evidence="3 10" id="KW-0328">Glycosyltransferase</keyword>
<dbReference type="RefSeq" id="WP_141459078.1">
    <property type="nucleotide sequence ID" value="NZ_CP038141.1"/>
</dbReference>
<dbReference type="GO" id="GO:0051991">
    <property type="term" value="F:UDP-N-acetyl-D-glucosamine:N-acetylmuramoyl-L-alanyl-D-glutamyl-meso-2,6-diaminopimelyl-D-alanyl-D-alanine-diphosphoundecaprenol 4-beta-N-acetylglucosaminlytransferase activity"/>
    <property type="evidence" value="ECO:0007669"/>
    <property type="project" value="RHEA"/>
</dbReference>
<evidence type="ECO:0000256" key="1">
    <source>
        <dbReference type="ARBA" id="ARBA00022475"/>
    </source>
</evidence>
<keyword evidence="5 10" id="KW-0133">Cell shape</keyword>
<keyword evidence="8 10" id="KW-0131">Cell cycle</keyword>
<reference evidence="13 14" key="1">
    <citation type="submission" date="2019-03" db="EMBL/GenBank/DDBJ databases">
        <title>The complete genome sequence of Swingsia samuiensis NBRC107927(T).</title>
        <authorList>
            <person name="Chua K.-O."/>
            <person name="Chan K.-G."/>
            <person name="See-Too W.-S."/>
        </authorList>
    </citation>
    <scope>NUCLEOTIDE SEQUENCE [LARGE SCALE GENOMIC DNA]</scope>
    <source>
        <strain evidence="13 14">AH83</strain>
    </source>
</reference>
<evidence type="ECO:0000313" key="13">
    <source>
        <dbReference type="EMBL" id="QDH16273.1"/>
    </source>
</evidence>
<organism evidence="13 14">
    <name type="scientific">Swingsia samuiensis</name>
    <dbReference type="NCBI Taxonomy" id="1293412"/>
    <lineage>
        <taxon>Bacteria</taxon>
        <taxon>Pseudomonadati</taxon>
        <taxon>Pseudomonadota</taxon>
        <taxon>Alphaproteobacteria</taxon>
        <taxon>Acetobacterales</taxon>
        <taxon>Acetobacteraceae</taxon>
        <taxon>Swingsia</taxon>
    </lineage>
</organism>
<dbReference type="PANTHER" id="PTHR21015:SF22">
    <property type="entry name" value="GLYCOSYLTRANSFERASE"/>
    <property type="match status" value="1"/>
</dbReference>
<feature type="domain" description="Glycosyltransferase family 28 N-terminal" evidence="11">
    <location>
        <begin position="5"/>
        <end position="141"/>
    </location>
</feature>
<dbReference type="Pfam" id="PF03033">
    <property type="entry name" value="Glyco_transf_28"/>
    <property type="match status" value="1"/>
</dbReference>
<dbReference type="Proteomes" id="UP000316313">
    <property type="component" value="Chromosome"/>
</dbReference>
<dbReference type="GO" id="GO:0051301">
    <property type="term" value="P:cell division"/>
    <property type="evidence" value="ECO:0007669"/>
    <property type="project" value="UniProtKB-KW"/>
</dbReference>
<comment type="function">
    <text evidence="10">Cell wall formation. Catalyzes the transfer of a GlcNAc subunit on undecaprenyl-pyrophosphoryl-MurNAc-pentapeptide (lipid intermediate I) to form undecaprenyl-pyrophosphoryl-MurNAc-(pentapeptide)GlcNAc (lipid intermediate II).</text>
</comment>
<dbReference type="EMBL" id="CP038141">
    <property type="protein sequence ID" value="QDH16273.1"/>
    <property type="molecule type" value="Genomic_DNA"/>
</dbReference>
<comment type="catalytic activity">
    <reaction evidence="10">
        <text>di-trans,octa-cis-undecaprenyl diphospho-N-acetyl-alpha-D-muramoyl-L-alanyl-D-glutamyl-meso-2,6-diaminopimeloyl-D-alanyl-D-alanine + UDP-N-acetyl-alpha-D-glucosamine = di-trans,octa-cis-undecaprenyl diphospho-[N-acetyl-alpha-D-glucosaminyl-(1-&gt;4)]-N-acetyl-alpha-D-muramoyl-L-alanyl-D-glutamyl-meso-2,6-diaminopimeloyl-D-alanyl-D-alanine + UDP + H(+)</text>
        <dbReference type="Rhea" id="RHEA:31227"/>
        <dbReference type="ChEBI" id="CHEBI:15378"/>
        <dbReference type="ChEBI" id="CHEBI:57705"/>
        <dbReference type="ChEBI" id="CHEBI:58223"/>
        <dbReference type="ChEBI" id="CHEBI:61387"/>
        <dbReference type="ChEBI" id="CHEBI:61388"/>
        <dbReference type="EC" id="2.4.1.227"/>
    </reaction>
</comment>
<keyword evidence="1 10" id="KW-1003">Cell membrane</keyword>
<feature type="binding site" evidence="10">
    <location>
        <position position="128"/>
    </location>
    <ligand>
        <name>UDP-N-acetyl-alpha-D-glucosamine</name>
        <dbReference type="ChEBI" id="CHEBI:57705"/>
    </ligand>
</feature>
<evidence type="ECO:0000256" key="5">
    <source>
        <dbReference type="ARBA" id="ARBA00022960"/>
    </source>
</evidence>
<gene>
    <name evidence="10 13" type="primary">murG</name>
    <name evidence="13" type="ORF">E3D00_00815</name>
</gene>
<feature type="domain" description="Glycosyl transferase family 28 C-terminal" evidence="12">
    <location>
        <begin position="189"/>
        <end position="354"/>
    </location>
</feature>
<accession>A0A4Y6UFE6</accession>
<feature type="binding site" evidence="10">
    <location>
        <begin position="12"/>
        <end position="14"/>
    </location>
    <ligand>
        <name>UDP-N-acetyl-alpha-D-glucosamine</name>
        <dbReference type="ChEBI" id="CHEBI:57705"/>
    </ligand>
</feature>
<dbReference type="GO" id="GO:0050511">
    <property type="term" value="F:undecaprenyldiphospho-muramoylpentapeptide beta-N-acetylglucosaminyltransferase activity"/>
    <property type="evidence" value="ECO:0007669"/>
    <property type="project" value="UniProtKB-UniRule"/>
</dbReference>
<keyword evidence="4 10" id="KW-0808">Transferase</keyword>
<evidence type="ECO:0000256" key="2">
    <source>
        <dbReference type="ARBA" id="ARBA00022618"/>
    </source>
</evidence>
<dbReference type="GO" id="GO:0005886">
    <property type="term" value="C:plasma membrane"/>
    <property type="evidence" value="ECO:0007669"/>
    <property type="project" value="UniProtKB-SubCell"/>
</dbReference>
<dbReference type="GO" id="GO:0008360">
    <property type="term" value="P:regulation of cell shape"/>
    <property type="evidence" value="ECO:0007669"/>
    <property type="project" value="UniProtKB-KW"/>
</dbReference>
<dbReference type="OrthoDB" id="9808936at2"/>
<keyword evidence="2 10" id="KW-0132">Cell division</keyword>
<protein>
    <recommendedName>
        <fullName evidence="10">UDP-N-acetylglucosamine--N-acetylmuramyl-(pentapeptide) pyrophosphoryl-undecaprenol N-acetylglucosamine transferase</fullName>
        <ecNumber evidence="10">2.4.1.227</ecNumber>
    </recommendedName>
    <alternativeName>
        <fullName evidence="10">Undecaprenyl-PP-MurNAc-pentapeptide-UDPGlcNAc GlcNAc transferase</fullName>
    </alternativeName>
</protein>
<comment type="similarity">
    <text evidence="10">Belongs to the glycosyltransferase 28 family. MurG subfamily.</text>
</comment>
<dbReference type="HAMAP" id="MF_00033">
    <property type="entry name" value="MurG"/>
    <property type="match status" value="1"/>
</dbReference>
<comment type="caution">
    <text evidence="10">Lacks conserved residue(s) required for the propagation of feature annotation.</text>
</comment>